<dbReference type="InterPro" id="IPR005829">
    <property type="entry name" value="Sugar_transporter_CS"/>
</dbReference>
<feature type="compositionally biased region" description="Basic and acidic residues" evidence="8">
    <location>
        <begin position="8"/>
        <end position="22"/>
    </location>
</feature>
<accession>A0AB34KPV7</accession>
<dbReference type="AlphaFoldDB" id="A0AB34KPV7"/>
<feature type="transmembrane region" description="Helical" evidence="9">
    <location>
        <begin position="414"/>
        <end position="437"/>
    </location>
</feature>
<evidence type="ECO:0000256" key="5">
    <source>
        <dbReference type="ARBA" id="ARBA00022989"/>
    </source>
</evidence>
<feature type="transmembrane region" description="Helical" evidence="9">
    <location>
        <begin position="51"/>
        <end position="67"/>
    </location>
</feature>
<comment type="caution">
    <text evidence="11">The sequence shown here is derived from an EMBL/GenBank/DDBJ whole genome shotgun (WGS) entry which is preliminary data.</text>
</comment>
<evidence type="ECO:0000256" key="6">
    <source>
        <dbReference type="ARBA" id="ARBA00023136"/>
    </source>
</evidence>
<protein>
    <recommendedName>
        <fullName evidence="10">Major facilitator superfamily (MFS) profile domain-containing protein</fullName>
    </recommendedName>
</protein>
<feature type="transmembrane region" description="Helical" evidence="9">
    <location>
        <begin position="347"/>
        <end position="368"/>
    </location>
</feature>
<feature type="domain" description="Major facilitator superfamily (MFS) profile" evidence="10">
    <location>
        <begin position="54"/>
        <end position="502"/>
    </location>
</feature>
<dbReference type="InterPro" id="IPR036259">
    <property type="entry name" value="MFS_trans_sf"/>
</dbReference>
<dbReference type="EMBL" id="JAAQHG020000013">
    <property type="protein sequence ID" value="KAL1586828.1"/>
    <property type="molecule type" value="Genomic_DNA"/>
</dbReference>
<feature type="transmembrane region" description="Helical" evidence="9">
    <location>
        <begin position="194"/>
        <end position="212"/>
    </location>
</feature>
<feature type="transmembrane region" description="Helical" evidence="9">
    <location>
        <begin position="224"/>
        <end position="243"/>
    </location>
</feature>
<keyword evidence="5 9" id="KW-1133">Transmembrane helix</keyword>
<feature type="transmembrane region" description="Helical" evidence="9">
    <location>
        <begin position="380"/>
        <end position="399"/>
    </location>
</feature>
<feature type="transmembrane region" description="Helical" evidence="9">
    <location>
        <begin position="481"/>
        <end position="498"/>
    </location>
</feature>
<dbReference type="Gene3D" id="1.20.1250.20">
    <property type="entry name" value="MFS general substrate transporter like domains"/>
    <property type="match status" value="1"/>
</dbReference>
<evidence type="ECO:0000256" key="2">
    <source>
        <dbReference type="ARBA" id="ARBA00010992"/>
    </source>
</evidence>
<dbReference type="PRINTS" id="PR00171">
    <property type="entry name" value="SUGRTRNSPORT"/>
</dbReference>
<feature type="transmembrane region" description="Helical" evidence="9">
    <location>
        <begin position="458"/>
        <end position="475"/>
    </location>
</feature>
<dbReference type="SUPFAM" id="SSF103473">
    <property type="entry name" value="MFS general substrate transporter"/>
    <property type="match status" value="1"/>
</dbReference>
<evidence type="ECO:0000256" key="9">
    <source>
        <dbReference type="SAM" id="Phobius"/>
    </source>
</evidence>
<organism evidence="11 12">
    <name type="scientific">Cladosporium halotolerans</name>
    <dbReference type="NCBI Taxonomy" id="1052096"/>
    <lineage>
        <taxon>Eukaryota</taxon>
        <taxon>Fungi</taxon>
        <taxon>Dikarya</taxon>
        <taxon>Ascomycota</taxon>
        <taxon>Pezizomycotina</taxon>
        <taxon>Dothideomycetes</taxon>
        <taxon>Dothideomycetidae</taxon>
        <taxon>Cladosporiales</taxon>
        <taxon>Cladosporiaceae</taxon>
        <taxon>Cladosporium</taxon>
    </lineage>
</organism>
<dbReference type="GO" id="GO:0016020">
    <property type="term" value="C:membrane"/>
    <property type="evidence" value="ECO:0007669"/>
    <property type="project" value="UniProtKB-SubCell"/>
</dbReference>
<dbReference type="FunFam" id="1.20.1250.20:FF:000044">
    <property type="entry name" value="Hexose transporter Hxt3p"/>
    <property type="match status" value="1"/>
</dbReference>
<keyword evidence="6 9" id="KW-0472">Membrane</keyword>
<reference evidence="11 12" key="1">
    <citation type="journal article" date="2020" name="Microbiol. Resour. Announc.">
        <title>Draft Genome Sequence of a Cladosporium Species Isolated from the Mesophotic Ascidian Didemnum maculosum.</title>
        <authorList>
            <person name="Gioti A."/>
            <person name="Siaperas R."/>
            <person name="Nikolaivits E."/>
            <person name="Le Goff G."/>
            <person name="Ouazzani J."/>
            <person name="Kotoulas G."/>
            <person name="Topakas E."/>
        </authorList>
    </citation>
    <scope>NUCLEOTIDE SEQUENCE [LARGE SCALE GENOMIC DNA]</scope>
    <source>
        <strain evidence="11 12">TM138-S3</strain>
    </source>
</reference>
<comment type="similarity">
    <text evidence="2 7">Belongs to the major facilitator superfamily. Sugar transporter (TC 2.A.1.1) family.</text>
</comment>
<gene>
    <name evidence="11" type="ORF">WHR41_04629</name>
</gene>
<dbReference type="PANTHER" id="PTHR48022">
    <property type="entry name" value="PLASTIDIC GLUCOSE TRANSPORTER 4"/>
    <property type="match status" value="1"/>
</dbReference>
<evidence type="ECO:0000256" key="4">
    <source>
        <dbReference type="ARBA" id="ARBA00022692"/>
    </source>
</evidence>
<dbReference type="InterPro" id="IPR005828">
    <property type="entry name" value="MFS_sugar_transport-like"/>
</dbReference>
<dbReference type="CDD" id="cd17356">
    <property type="entry name" value="MFS_HXT"/>
    <property type="match status" value="1"/>
</dbReference>
<dbReference type="PANTHER" id="PTHR48022:SF39">
    <property type="entry name" value="MONOSACCHARIDE TRANSPORTER, PUTATIVE-RELATED"/>
    <property type="match status" value="1"/>
</dbReference>
<evidence type="ECO:0000259" key="10">
    <source>
        <dbReference type="PROSITE" id="PS50850"/>
    </source>
</evidence>
<name>A0AB34KPV7_9PEZI</name>
<evidence type="ECO:0000256" key="8">
    <source>
        <dbReference type="SAM" id="MobiDB-lite"/>
    </source>
</evidence>
<proteinExistence type="inferred from homology"/>
<evidence type="ECO:0000256" key="1">
    <source>
        <dbReference type="ARBA" id="ARBA00004141"/>
    </source>
</evidence>
<keyword evidence="12" id="KW-1185">Reference proteome</keyword>
<feature type="transmembrane region" description="Helical" evidence="9">
    <location>
        <begin position="105"/>
        <end position="124"/>
    </location>
</feature>
<evidence type="ECO:0000256" key="7">
    <source>
        <dbReference type="RuleBase" id="RU003346"/>
    </source>
</evidence>
<evidence type="ECO:0000256" key="3">
    <source>
        <dbReference type="ARBA" id="ARBA00022448"/>
    </source>
</evidence>
<dbReference type="GO" id="GO:0005351">
    <property type="term" value="F:carbohydrate:proton symporter activity"/>
    <property type="evidence" value="ECO:0007669"/>
    <property type="project" value="TreeGrafter"/>
</dbReference>
<feature type="transmembrane region" description="Helical" evidence="9">
    <location>
        <begin position="313"/>
        <end position="335"/>
    </location>
</feature>
<dbReference type="InterPro" id="IPR020846">
    <property type="entry name" value="MFS_dom"/>
</dbReference>
<dbReference type="NCBIfam" id="TIGR00879">
    <property type="entry name" value="SP"/>
    <property type="match status" value="1"/>
</dbReference>
<keyword evidence="3 7" id="KW-0813">Transport</keyword>
<dbReference type="Proteomes" id="UP000803884">
    <property type="component" value="Unassembled WGS sequence"/>
</dbReference>
<sequence>MGLLNQLRRNEPPAPHHGDNAHDASGTHSSAELEKNGIDTHSPVKLLTPRIFAMVMIVSIGGLIFGYDTGQISGFLEMEDFLMRFGDQTNADGSPAFSKVRSGTIVGLLSIGTLIGAIIGAPIADAFGRRLAIVWWNIIFCVGVIIQMTTLTTWYQVALGRWVAGLGVGALSVLTPMYQSETAPRQIRGSMVSCYQLFITLGIFIAYCINYGTKTDNTPASWRIPMGVGFIWSVIMAVGIMFLRESPRWEYRKGRVQSARTTIAKSYGVPENHWEVDREVREIQAKLDAENAGGGKHPWYEVFTGPRMMYRTLLGISMQALQQLTGANFFFYYGTTIFTATGLDDSFQTSMILGAVNFVMTIPGTFVVERFGRRRALITGGLWMFCCFLVFASVGHFALDQVDPTNTPTPGKVMIAFACLFIAGYAMTWAPIVWAIVGELYPTRYRATAMGLATASNWTWNFLISFFTPFITGAIDYRYGYVFAACNFLGAVVVYFFLCETRGRSLEEIDTMYILHVSPRKSTNWVPPQGEDLVTADALHLAPGARNIRKADAAGMEGEQRIDSIPAPTAQHGIHDVSGTDYAAESGGVRGQSVY</sequence>
<dbReference type="InterPro" id="IPR003663">
    <property type="entry name" value="Sugar/inositol_transpt"/>
</dbReference>
<dbReference type="PROSITE" id="PS50850">
    <property type="entry name" value="MFS"/>
    <property type="match status" value="1"/>
</dbReference>
<comment type="subcellular location">
    <subcellularLocation>
        <location evidence="1">Membrane</location>
        <topology evidence="1">Multi-pass membrane protein</topology>
    </subcellularLocation>
</comment>
<feature type="region of interest" description="Disordered" evidence="8">
    <location>
        <begin position="1"/>
        <end position="31"/>
    </location>
</feature>
<dbReference type="GeneID" id="96006073"/>
<feature type="transmembrane region" description="Helical" evidence="9">
    <location>
        <begin position="154"/>
        <end position="174"/>
    </location>
</feature>
<dbReference type="PROSITE" id="PS00217">
    <property type="entry name" value="SUGAR_TRANSPORT_2"/>
    <property type="match status" value="1"/>
</dbReference>
<dbReference type="InterPro" id="IPR050360">
    <property type="entry name" value="MFS_Sugar_Transporters"/>
</dbReference>
<feature type="transmembrane region" description="Helical" evidence="9">
    <location>
        <begin position="131"/>
        <end position="148"/>
    </location>
</feature>
<dbReference type="RefSeq" id="XP_069229933.1">
    <property type="nucleotide sequence ID" value="XM_069373235.1"/>
</dbReference>
<dbReference type="Pfam" id="PF00083">
    <property type="entry name" value="Sugar_tr"/>
    <property type="match status" value="1"/>
</dbReference>
<evidence type="ECO:0000313" key="12">
    <source>
        <dbReference type="Proteomes" id="UP000803884"/>
    </source>
</evidence>
<keyword evidence="4 9" id="KW-0812">Transmembrane</keyword>
<evidence type="ECO:0000313" key="11">
    <source>
        <dbReference type="EMBL" id="KAL1586828.1"/>
    </source>
</evidence>